<feature type="domain" description="Terminase large subunit-like endonuclease" evidence="2">
    <location>
        <begin position="264"/>
        <end position="549"/>
    </location>
</feature>
<dbReference type="STRING" id="1423801.FD50_GL000074"/>
<comment type="caution">
    <text evidence="3">The sequence shown here is derived from an EMBL/GenBank/DDBJ whole genome shotgun (WGS) entry which is preliminary data.</text>
</comment>
<dbReference type="EMBL" id="AZFQ01000023">
    <property type="protein sequence ID" value="KRL99754.1"/>
    <property type="molecule type" value="Genomic_DNA"/>
</dbReference>
<dbReference type="PANTHER" id="PTHR41287:SF1">
    <property type="entry name" value="PROTEIN YMFN"/>
    <property type="match status" value="1"/>
</dbReference>
<name>A0A0R1V764_9LACO</name>
<evidence type="ECO:0000313" key="4">
    <source>
        <dbReference type="Proteomes" id="UP000051166"/>
    </source>
</evidence>
<evidence type="ECO:0000259" key="1">
    <source>
        <dbReference type="Pfam" id="PF03354"/>
    </source>
</evidence>
<organism evidence="3 4">
    <name type="scientific">Liquorilactobacillus satsumensis DSM 16230 = JCM 12392</name>
    <dbReference type="NCBI Taxonomy" id="1423801"/>
    <lineage>
        <taxon>Bacteria</taxon>
        <taxon>Bacillati</taxon>
        <taxon>Bacillota</taxon>
        <taxon>Bacilli</taxon>
        <taxon>Lactobacillales</taxon>
        <taxon>Lactobacillaceae</taxon>
        <taxon>Liquorilactobacillus</taxon>
    </lineage>
</organism>
<accession>A0A0R1V764</accession>
<proteinExistence type="predicted"/>
<reference evidence="3 4" key="1">
    <citation type="journal article" date="2015" name="Genome Announc.">
        <title>Expanding the biotechnology potential of lactobacilli through comparative genomics of 213 strains and associated genera.</title>
        <authorList>
            <person name="Sun Z."/>
            <person name="Harris H.M."/>
            <person name="McCann A."/>
            <person name="Guo C."/>
            <person name="Argimon S."/>
            <person name="Zhang W."/>
            <person name="Yang X."/>
            <person name="Jeffery I.B."/>
            <person name="Cooney J.C."/>
            <person name="Kagawa T.F."/>
            <person name="Liu W."/>
            <person name="Song Y."/>
            <person name="Salvetti E."/>
            <person name="Wrobel A."/>
            <person name="Rasinkangas P."/>
            <person name="Parkhill J."/>
            <person name="Rea M.C."/>
            <person name="O'Sullivan O."/>
            <person name="Ritari J."/>
            <person name="Douillard F.P."/>
            <person name="Paul Ross R."/>
            <person name="Yang R."/>
            <person name="Briner A.E."/>
            <person name="Felis G.E."/>
            <person name="de Vos W.M."/>
            <person name="Barrangou R."/>
            <person name="Klaenhammer T.R."/>
            <person name="Caufield P.W."/>
            <person name="Cui Y."/>
            <person name="Zhang H."/>
            <person name="O'Toole P.W."/>
        </authorList>
    </citation>
    <scope>NUCLEOTIDE SEQUENCE [LARGE SCALE GENOMIC DNA]</scope>
    <source>
        <strain evidence="3 4">DSM 16230</strain>
    </source>
</reference>
<evidence type="ECO:0000313" key="3">
    <source>
        <dbReference type="EMBL" id="KRL99754.1"/>
    </source>
</evidence>
<dbReference type="AlphaFoldDB" id="A0A0R1V764"/>
<dbReference type="Pfam" id="PF20441">
    <property type="entry name" value="TerL_nuclease"/>
    <property type="match status" value="1"/>
</dbReference>
<keyword evidence="4" id="KW-1185">Reference proteome</keyword>
<dbReference type="PANTHER" id="PTHR41287">
    <property type="match status" value="1"/>
</dbReference>
<evidence type="ECO:0000259" key="2">
    <source>
        <dbReference type="Pfam" id="PF20441"/>
    </source>
</evidence>
<dbReference type="InterPro" id="IPR046462">
    <property type="entry name" value="TerL_nuclease"/>
</dbReference>
<protein>
    <submittedName>
        <fullName evidence="3">Terminase</fullName>
    </submittedName>
</protein>
<gene>
    <name evidence="3" type="ORF">FD50_GL000074</name>
</gene>
<sequence length="589" mass="67470">MDYCLDVLEGRLLAGKLIKLACLRHLQDLKKIGNNNFPYEYSADKAQGMVNFAQMIPDVSADKVLPLAKFQKFIYAMIDGWIDTETNGARFKTVYLSMARTNSKTQIASSLALRDFLLGMPVSSRQIVEASNTNEQIKTLYNYTRKAWHALVKTKWFKQLKDIVVDNSQEMRIDSSNTFLKKFSSEGTTGDSVHASTTIFDEYHLQRSTDYIDSFSSGNVQNPTAKVIIISTAGTDPRVPMREDYTAYSESIEKGNLDNEVLFLCWEQDKDDEAFKPETWIKSNPLMEVPAMEIKLRAGMLTERNKQVAAGNLPKFLVKNMNRWQNAKKNSYVELSSIEEAVIKEFNMHKKSCYVGFDASLANDDTSLVFVFPYEDDKSNNKYFVYQHSWIPTKMAGGIEAKSKQDAINYQHAEQEGFCTISSNRFGTVDQDQVYNWMMKFIEGYKLNVKAFCYDQWNTGTFVRMINNQFEDVVPLLAIRQGAKSLSEPTKFVQDNFYQGNIKILNDRVMKAGLSNAVLTSKDNGILIDKNMRSAKIDMVDALIDAFYEGMWHFTEFTNEKEEGKDNKNPFEGMKQEDIDQYYLKNNAF</sequence>
<dbReference type="Pfam" id="PF03354">
    <property type="entry name" value="TerL_ATPase"/>
    <property type="match status" value="1"/>
</dbReference>
<dbReference type="Proteomes" id="UP000051166">
    <property type="component" value="Unassembled WGS sequence"/>
</dbReference>
<feature type="domain" description="Terminase large subunit-like ATPase" evidence="1">
    <location>
        <begin position="70"/>
        <end position="245"/>
    </location>
</feature>
<dbReference type="PATRIC" id="fig|1423801.4.peg.73"/>
<dbReference type="InterPro" id="IPR005021">
    <property type="entry name" value="Terminase_largesu-like"/>
</dbReference>
<dbReference type="InterPro" id="IPR046461">
    <property type="entry name" value="TerL_ATPase"/>
</dbReference>
<dbReference type="GO" id="GO:0004519">
    <property type="term" value="F:endonuclease activity"/>
    <property type="evidence" value="ECO:0007669"/>
    <property type="project" value="InterPro"/>
</dbReference>